<evidence type="ECO:0000313" key="3">
    <source>
        <dbReference type="Proteomes" id="UP000801492"/>
    </source>
</evidence>
<feature type="region of interest" description="Disordered" evidence="1">
    <location>
        <begin position="53"/>
        <end position="75"/>
    </location>
</feature>
<dbReference type="EMBL" id="VTPC01059606">
    <property type="protein sequence ID" value="KAF2890003.1"/>
    <property type="molecule type" value="Genomic_DNA"/>
</dbReference>
<gene>
    <name evidence="2" type="ORF">ILUMI_16170</name>
</gene>
<dbReference type="AlphaFoldDB" id="A0A8K0CM95"/>
<dbReference type="Proteomes" id="UP000801492">
    <property type="component" value="Unassembled WGS sequence"/>
</dbReference>
<sequence length="75" mass="9075">MSDLRLEHRSVIRFLSKEGSTMTQWWQYEDFFCRIVARDKTWVYHWYPPTKQESMQGVHKGSPPPKKAKMQFPTK</sequence>
<reference evidence="2" key="1">
    <citation type="submission" date="2019-08" db="EMBL/GenBank/DDBJ databases">
        <title>The genome of the North American firefly Photinus pyralis.</title>
        <authorList>
            <consortium name="Photinus pyralis genome working group"/>
            <person name="Fallon T.R."/>
            <person name="Sander Lower S.E."/>
            <person name="Weng J.-K."/>
        </authorList>
    </citation>
    <scope>NUCLEOTIDE SEQUENCE</scope>
    <source>
        <strain evidence="2">TRF0915ILg1</strain>
        <tissue evidence="2">Whole body</tissue>
    </source>
</reference>
<name>A0A8K0CM95_IGNLU</name>
<comment type="caution">
    <text evidence="2">The sequence shown here is derived from an EMBL/GenBank/DDBJ whole genome shotgun (WGS) entry which is preliminary data.</text>
</comment>
<evidence type="ECO:0000256" key="1">
    <source>
        <dbReference type="SAM" id="MobiDB-lite"/>
    </source>
</evidence>
<evidence type="ECO:0000313" key="2">
    <source>
        <dbReference type="EMBL" id="KAF2890003.1"/>
    </source>
</evidence>
<organism evidence="2 3">
    <name type="scientific">Ignelater luminosus</name>
    <name type="common">Cucubano</name>
    <name type="synonym">Pyrophorus luminosus</name>
    <dbReference type="NCBI Taxonomy" id="2038154"/>
    <lineage>
        <taxon>Eukaryota</taxon>
        <taxon>Metazoa</taxon>
        <taxon>Ecdysozoa</taxon>
        <taxon>Arthropoda</taxon>
        <taxon>Hexapoda</taxon>
        <taxon>Insecta</taxon>
        <taxon>Pterygota</taxon>
        <taxon>Neoptera</taxon>
        <taxon>Endopterygota</taxon>
        <taxon>Coleoptera</taxon>
        <taxon>Polyphaga</taxon>
        <taxon>Elateriformia</taxon>
        <taxon>Elateroidea</taxon>
        <taxon>Elateridae</taxon>
        <taxon>Agrypninae</taxon>
        <taxon>Pyrophorini</taxon>
        <taxon>Ignelater</taxon>
    </lineage>
</organism>
<dbReference type="OrthoDB" id="6760456at2759"/>
<accession>A0A8K0CM95</accession>
<protein>
    <submittedName>
        <fullName evidence="2">Uncharacterized protein</fullName>
    </submittedName>
</protein>
<proteinExistence type="predicted"/>
<keyword evidence="3" id="KW-1185">Reference proteome</keyword>